<evidence type="ECO:0000256" key="1">
    <source>
        <dbReference type="SAM" id="SignalP"/>
    </source>
</evidence>
<keyword evidence="1" id="KW-0732">Signal</keyword>
<accession>A0A1Y1VYK4</accession>
<dbReference type="AlphaFoldDB" id="A0A1Y1VYK4"/>
<evidence type="ECO:0000313" key="2">
    <source>
        <dbReference type="EMBL" id="ORX66333.1"/>
    </source>
</evidence>
<dbReference type="RefSeq" id="XP_040740343.1">
    <property type="nucleotide sequence ID" value="XM_040891990.1"/>
</dbReference>
<protein>
    <recommendedName>
        <fullName evidence="4">Secreted protein</fullName>
    </recommendedName>
</protein>
<comment type="caution">
    <text evidence="2">The sequence shown here is derived from an EMBL/GenBank/DDBJ whole genome shotgun (WGS) entry which is preliminary data.</text>
</comment>
<evidence type="ECO:0000313" key="3">
    <source>
        <dbReference type="Proteomes" id="UP000193922"/>
    </source>
</evidence>
<sequence length="73" mass="8211">MGHIRKLFAQFLVCLSNLVNIRSQLPHLRWLSVGPIYSAEDGLVNTETPQLEWCTCTTCFVLGHCPCPDDSFS</sequence>
<dbReference type="Proteomes" id="UP000193922">
    <property type="component" value="Unassembled WGS sequence"/>
</dbReference>
<gene>
    <name evidence="2" type="ORF">DL89DRAFT_69774</name>
</gene>
<proteinExistence type="predicted"/>
<evidence type="ECO:0008006" key="4">
    <source>
        <dbReference type="Google" id="ProtNLM"/>
    </source>
</evidence>
<reference evidence="2 3" key="1">
    <citation type="submission" date="2016-07" db="EMBL/GenBank/DDBJ databases">
        <title>Pervasive Adenine N6-methylation of Active Genes in Fungi.</title>
        <authorList>
            <consortium name="DOE Joint Genome Institute"/>
            <person name="Mondo S.J."/>
            <person name="Dannebaum R.O."/>
            <person name="Kuo R.C."/>
            <person name="Labutti K."/>
            <person name="Haridas S."/>
            <person name="Kuo A."/>
            <person name="Salamov A."/>
            <person name="Ahrendt S.R."/>
            <person name="Lipzen A."/>
            <person name="Sullivan W."/>
            <person name="Andreopoulos W.B."/>
            <person name="Clum A."/>
            <person name="Lindquist E."/>
            <person name="Daum C."/>
            <person name="Ramamoorthy G.K."/>
            <person name="Gryganskyi A."/>
            <person name="Culley D."/>
            <person name="Magnuson J.K."/>
            <person name="James T.Y."/>
            <person name="O'Malley M.A."/>
            <person name="Stajich J.E."/>
            <person name="Spatafora J.W."/>
            <person name="Visel A."/>
            <person name="Grigoriev I.V."/>
        </authorList>
    </citation>
    <scope>NUCLEOTIDE SEQUENCE [LARGE SCALE GENOMIC DNA]</scope>
    <source>
        <strain evidence="2 3">ATCC 12442</strain>
    </source>
</reference>
<keyword evidence="3" id="KW-1185">Reference proteome</keyword>
<feature type="signal peptide" evidence="1">
    <location>
        <begin position="1"/>
        <end position="23"/>
    </location>
</feature>
<feature type="chain" id="PRO_5012960087" description="Secreted protein" evidence="1">
    <location>
        <begin position="24"/>
        <end position="73"/>
    </location>
</feature>
<organism evidence="2 3">
    <name type="scientific">Linderina pennispora</name>
    <dbReference type="NCBI Taxonomy" id="61395"/>
    <lineage>
        <taxon>Eukaryota</taxon>
        <taxon>Fungi</taxon>
        <taxon>Fungi incertae sedis</taxon>
        <taxon>Zoopagomycota</taxon>
        <taxon>Kickxellomycotina</taxon>
        <taxon>Kickxellomycetes</taxon>
        <taxon>Kickxellales</taxon>
        <taxon>Kickxellaceae</taxon>
        <taxon>Linderina</taxon>
    </lineage>
</organism>
<name>A0A1Y1VYK4_9FUNG</name>
<dbReference type="EMBL" id="MCFD01000016">
    <property type="protein sequence ID" value="ORX66333.1"/>
    <property type="molecule type" value="Genomic_DNA"/>
</dbReference>
<dbReference type="GeneID" id="63808638"/>